<dbReference type="SUPFAM" id="SSF50978">
    <property type="entry name" value="WD40 repeat-like"/>
    <property type="match status" value="1"/>
</dbReference>
<evidence type="ECO:0000259" key="1">
    <source>
        <dbReference type="Pfam" id="PF12571"/>
    </source>
</evidence>
<organism evidence="2 3">
    <name type="scientific">Pseudoalteromonas obscura</name>
    <dbReference type="NCBI Taxonomy" id="3048491"/>
    <lineage>
        <taxon>Bacteria</taxon>
        <taxon>Pseudomonadati</taxon>
        <taxon>Pseudomonadota</taxon>
        <taxon>Gammaproteobacteria</taxon>
        <taxon>Alteromonadales</taxon>
        <taxon>Pseudoalteromonadaceae</taxon>
        <taxon>Pseudoalteromonas</taxon>
    </lineage>
</organism>
<dbReference type="Gene3D" id="2.130.10.10">
    <property type="entry name" value="YVTN repeat-like/Quinoprotein amine dehydrogenase"/>
    <property type="match status" value="1"/>
</dbReference>
<comment type="caution">
    <text evidence="2">The sequence shown here is derived from an EMBL/GenBank/DDBJ whole genome shotgun (WGS) entry which is preliminary data.</text>
</comment>
<protein>
    <submittedName>
        <fullName evidence="2">Phage tail protein</fullName>
    </submittedName>
</protein>
<dbReference type="RefSeq" id="WP_284138523.1">
    <property type="nucleotide sequence ID" value="NZ_JASJUT010000013.1"/>
</dbReference>
<reference evidence="2 3" key="1">
    <citation type="submission" date="2023-05" db="EMBL/GenBank/DDBJ databases">
        <title>Pseudoalteromonas ardens sp. nov., Pseudoalteromonas obscura sp. nov., and Pseudoalteromonas umbrosa sp. nov., isolated from the coral Montipora capitata.</title>
        <authorList>
            <person name="Thomas E.M."/>
            <person name="Smith E.M."/>
            <person name="Papke E."/>
            <person name="Shlafstein M.D."/>
            <person name="Oline D.K."/>
            <person name="Videau P."/>
            <person name="Saw J.H."/>
            <person name="Strangman W.K."/>
            <person name="Ushijima B."/>
        </authorList>
    </citation>
    <scope>NUCLEOTIDE SEQUENCE [LARGE SCALE GENOMIC DNA]</scope>
    <source>
        <strain evidence="2 3">P94</strain>
    </source>
</reference>
<dbReference type="EMBL" id="JASJUT010000013">
    <property type="protein sequence ID" value="MDK2597894.1"/>
    <property type="molecule type" value="Genomic_DNA"/>
</dbReference>
<sequence>MASVITTAGEKLFTLKAQANEQLDIDTFIFANIPGQDVTAPISRDEAIPSEHVVHQQIVQQVGRINDNVVVYSTVLDSLTGPFEFNWVGLYSSVNDVLVAINHVPTTPKTSTTAGAAGNTLNRNFGIEYSGIAELTGIDVAPETWQLDFTARLAGMDELTRNLAKDLNGVDSFIDDGFKVSMSGAANTFAVLPGVGYANGLRIELTETHMLIADAYPKFVYVDACFDADASSVWSPKVQLRITSEELTDNEDASGKMHYLVKLASITAENQVEDLRELFDFRDDRYGIAFNTINDALSALGQKSESYLNKMEARKAVLHTAVHDQNNGGAKFYIKSGLIADNKNVYEIAGTNRCLVLHDDYYFSEQLGVPVPIKSKVSDIAERNTTESNFRVLGADFVSQINPTWFVVDDDYVYSISKGSYDSSNSHLSKLDIFDISDPSNVKRVSSQNIGIAGVGVRGIAKHGHILYLGSFSTKIYVWNVANPENPFQIRSFDRATASTLQMLHVFNGVLCCPGWDGRIDFYNLNSPETPVLMKSFDLSSNGVSLVQMIKNGNKVWCIGSTTDSPEYSLTCFDLSDHSNPKILSKTAIPEIKYARYGVIENNVLYVGGYAHTSRVCAVDVSTKTPSLIKVFDFNLSSFTKRGNYLIGCNGTDLNDPDNDETVSWDISDIDNPVKKTLLSRRISYPQDLGSYIVCFLNGLGTRLNNSAPNDDNPGAELAIIDFNPLKIDGLKANSIKAKRLNVEQVRSKEIHSDSGTFGAGGVRSSGAMSAPSMSVSNFLGCGILGKGEKGKSLTFGQVTGDITSGIDLFSISVRGENAEMVSLFLANLKLYGIVDQAIGASSKITYEEFIFSGVMNGFSGSFTAHLQPSSITKHEVSSPGNPVFNVGLNVKDGVLVVSVSSSEMNQTESTLFAELETIDHMGRGGKNYLNVDYA</sequence>
<dbReference type="InterPro" id="IPR015943">
    <property type="entry name" value="WD40/YVTN_repeat-like_dom_sf"/>
</dbReference>
<name>A0ABT7ES63_9GAMM</name>
<keyword evidence="3" id="KW-1185">Reference proteome</keyword>
<feature type="domain" description="Phage tail fibre protein N-terminal" evidence="1">
    <location>
        <begin position="3"/>
        <end position="156"/>
    </location>
</feature>
<evidence type="ECO:0000313" key="3">
    <source>
        <dbReference type="Proteomes" id="UP001231915"/>
    </source>
</evidence>
<dbReference type="Pfam" id="PF12571">
    <property type="entry name" value="Phage_tail_fib"/>
    <property type="match status" value="1"/>
</dbReference>
<gene>
    <name evidence="2" type="ORF">QNM18_22780</name>
</gene>
<dbReference type="InterPro" id="IPR022225">
    <property type="entry name" value="Phage_tail_fibre_N"/>
</dbReference>
<proteinExistence type="predicted"/>
<accession>A0ABT7ES63</accession>
<dbReference type="InterPro" id="IPR036322">
    <property type="entry name" value="WD40_repeat_dom_sf"/>
</dbReference>
<evidence type="ECO:0000313" key="2">
    <source>
        <dbReference type="EMBL" id="MDK2597894.1"/>
    </source>
</evidence>
<dbReference type="Proteomes" id="UP001231915">
    <property type="component" value="Unassembled WGS sequence"/>
</dbReference>